<keyword evidence="1" id="KW-0547">Nucleotide-binding</keyword>
<dbReference type="EMBL" id="LGKN01000006">
    <property type="protein sequence ID" value="KPL87278.1"/>
    <property type="molecule type" value="Genomic_DNA"/>
</dbReference>
<dbReference type="InterPro" id="IPR011146">
    <property type="entry name" value="HIT-like"/>
</dbReference>
<keyword evidence="8" id="KW-1185">Reference proteome</keyword>
<dbReference type="Pfam" id="PF01230">
    <property type="entry name" value="HIT"/>
    <property type="match status" value="1"/>
</dbReference>
<accession>A0A0M9UCD4</accession>
<feature type="domain" description="HIT" evidence="5">
    <location>
        <begin position="22"/>
        <end position="132"/>
    </location>
</feature>
<reference evidence="8" key="3">
    <citation type="submission" date="2015-08" db="EMBL/GenBank/DDBJ databases">
        <title>Draft Genome Sequence of a Heterotrophic Facultative Anaerobic Bacterium Ardenticatena maritima Strain 110S.</title>
        <authorList>
            <person name="Kawaichi S."/>
            <person name="Yoshida T."/>
            <person name="Sako Y."/>
            <person name="Nakamura R."/>
        </authorList>
    </citation>
    <scope>NUCLEOTIDE SEQUENCE [LARGE SCALE GENOMIC DNA]</scope>
    <source>
        <strain evidence="8">110S</strain>
    </source>
</reference>
<feature type="short sequence motif" description="Histidine triad motif" evidence="4">
    <location>
        <begin position="117"/>
        <end position="121"/>
    </location>
</feature>
<dbReference type="PATRIC" id="fig|872965.6.peg.2934"/>
<evidence type="ECO:0000313" key="7">
    <source>
        <dbReference type="EMBL" id="KPL87278.1"/>
    </source>
</evidence>
<feature type="binding site" evidence="3">
    <location>
        <position position="49"/>
    </location>
    <ligand>
        <name>substrate</name>
    </ligand>
</feature>
<dbReference type="CDD" id="cd01275">
    <property type="entry name" value="FHIT"/>
    <property type="match status" value="1"/>
</dbReference>
<feature type="active site" description="Tele-AMP-histidine intermediate" evidence="2">
    <location>
        <position position="119"/>
    </location>
</feature>
<sequence length="166" mass="19058">MDHLWTPWRMAYILSKKEPGCPFCAALAENRDAETFVLWRGAHCFLILNRYPYNNGHIMLLPNRHIADITELNDDERREWMLLLDAAVRALREAFNPHGFNIGINLGEAAGAGIAAHLHLHIVPRWEGDTNYMTVTANTRTIPELLHDTWARLRPILERLLTPSTN</sequence>
<evidence type="ECO:0000256" key="1">
    <source>
        <dbReference type="ARBA" id="ARBA00022741"/>
    </source>
</evidence>
<keyword evidence="7" id="KW-0378">Hydrolase</keyword>
<name>A0A0M9UCD4_9CHLR</name>
<dbReference type="InterPro" id="IPR052908">
    <property type="entry name" value="AP-4-A_phosphorylase"/>
</dbReference>
<dbReference type="PANTHER" id="PTHR42997">
    <property type="entry name" value="HIT FAMILY HYDROLASE"/>
    <property type="match status" value="1"/>
</dbReference>
<dbReference type="InterPro" id="IPR039383">
    <property type="entry name" value="FHIT"/>
</dbReference>
<dbReference type="InParanoid" id="A0A0M9UCD4"/>
<dbReference type="GO" id="GO:0000166">
    <property type="term" value="F:nucleotide binding"/>
    <property type="evidence" value="ECO:0007669"/>
    <property type="project" value="UniProtKB-KW"/>
</dbReference>
<evidence type="ECO:0000259" key="5">
    <source>
        <dbReference type="PROSITE" id="PS51084"/>
    </source>
</evidence>
<evidence type="ECO:0000256" key="3">
    <source>
        <dbReference type="PIRSR" id="PIRSR639383-2"/>
    </source>
</evidence>
<dbReference type="PANTHER" id="PTHR42997:SF1">
    <property type="entry name" value="AP-4-A PHOSPHORYLASE"/>
    <property type="match status" value="1"/>
</dbReference>
<protein>
    <submittedName>
        <fullName evidence="7">HIT family hydrolase</fullName>
    </submittedName>
</protein>
<dbReference type="AlphaFoldDB" id="A0A0M9UCD4"/>
<evidence type="ECO:0000313" key="9">
    <source>
        <dbReference type="Proteomes" id="UP000050502"/>
    </source>
</evidence>
<proteinExistence type="predicted"/>
<evidence type="ECO:0000313" key="8">
    <source>
        <dbReference type="Proteomes" id="UP000037784"/>
    </source>
</evidence>
<dbReference type="STRING" id="872965.SE16_12350"/>
<evidence type="ECO:0000256" key="2">
    <source>
        <dbReference type="PIRSR" id="PIRSR639383-1"/>
    </source>
</evidence>
<evidence type="ECO:0000313" key="6">
    <source>
        <dbReference type="EMBL" id="GAP62717.1"/>
    </source>
</evidence>
<organism evidence="6 8">
    <name type="scientific">Ardenticatena maritima</name>
    <dbReference type="NCBI Taxonomy" id="872965"/>
    <lineage>
        <taxon>Bacteria</taxon>
        <taxon>Bacillati</taxon>
        <taxon>Chloroflexota</taxon>
        <taxon>Ardenticatenia</taxon>
        <taxon>Ardenticatenales</taxon>
        <taxon>Ardenticatenaceae</taxon>
        <taxon>Ardenticatena</taxon>
    </lineage>
</organism>
<dbReference type="RefSeq" id="WP_054492617.1">
    <property type="nucleotide sequence ID" value="NZ_BBZA01000076.1"/>
</dbReference>
<dbReference type="Proteomes" id="UP000037784">
    <property type="component" value="Unassembled WGS sequence"/>
</dbReference>
<gene>
    <name evidence="6" type="ORF">ARMA_1140</name>
    <name evidence="7" type="ORF">SE16_12350</name>
</gene>
<dbReference type="Proteomes" id="UP000050502">
    <property type="component" value="Unassembled WGS sequence"/>
</dbReference>
<reference evidence="6 8" key="1">
    <citation type="journal article" date="2015" name="Genome Announc.">
        <title>Draft Genome Sequence of a Heterotrophic Facultative Anaerobic Thermophilic Bacterium, Ardenticatena maritima Strain 110ST.</title>
        <authorList>
            <person name="Kawaichi S."/>
            <person name="Yoshida T."/>
            <person name="Sako Y."/>
            <person name="Nakamura R."/>
        </authorList>
    </citation>
    <scope>NUCLEOTIDE SEQUENCE [LARGE SCALE GENOMIC DNA]</scope>
    <source>
        <strain evidence="6 8">110S</strain>
    </source>
</reference>
<comment type="caution">
    <text evidence="6">The sequence shown here is derived from an EMBL/GenBank/DDBJ whole genome shotgun (WGS) entry which is preliminary data.</text>
</comment>
<dbReference type="GO" id="GO:0016787">
    <property type="term" value="F:hydrolase activity"/>
    <property type="evidence" value="ECO:0007669"/>
    <property type="project" value="UniProtKB-KW"/>
</dbReference>
<dbReference type="EMBL" id="BBZA01000076">
    <property type="protein sequence ID" value="GAP62717.1"/>
    <property type="molecule type" value="Genomic_DNA"/>
</dbReference>
<reference evidence="7 9" key="2">
    <citation type="submission" date="2015-07" db="EMBL/GenBank/DDBJ databases">
        <title>Whole genome sequence of Ardenticatena maritima DSM 23922.</title>
        <authorList>
            <person name="Hemp J."/>
            <person name="Ward L.M."/>
            <person name="Pace L.A."/>
            <person name="Fischer W.W."/>
        </authorList>
    </citation>
    <scope>NUCLEOTIDE SEQUENCE [LARGE SCALE GENOMIC DNA]</scope>
    <source>
        <strain evidence="7 9">110S</strain>
    </source>
</reference>
<dbReference type="PROSITE" id="PS51084">
    <property type="entry name" value="HIT_2"/>
    <property type="match status" value="1"/>
</dbReference>
<dbReference type="SUPFAM" id="SSF54197">
    <property type="entry name" value="HIT-like"/>
    <property type="match status" value="1"/>
</dbReference>
<dbReference type="InterPro" id="IPR036265">
    <property type="entry name" value="HIT-like_sf"/>
</dbReference>
<feature type="binding site" evidence="3">
    <location>
        <position position="121"/>
    </location>
    <ligand>
        <name>substrate</name>
    </ligand>
</feature>
<dbReference type="OrthoDB" id="9784774at2"/>
<evidence type="ECO:0000256" key="4">
    <source>
        <dbReference type="PROSITE-ProRule" id="PRU00464"/>
    </source>
</evidence>
<dbReference type="Gene3D" id="3.30.428.10">
    <property type="entry name" value="HIT-like"/>
    <property type="match status" value="1"/>
</dbReference>